<evidence type="ECO:0000313" key="3">
    <source>
        <dbReference type="Proteomes" id="UP000008281"/>
    </source>
</evidence>
<dbReference type="HOGENOM" id="CLU_036335_2_0_1"/>
<dbReference type="GO" id="GO:0042048">
    <property type="term" value="P:olfactory behavior"/>
    <property type="evidence" value="ECO:0007669"/>
    <property type="project" value="TreeGrafter"/>
</dbReference>
<dbReference type="RefSeq" id="XP_003115336.2">
    <property type="nucleotide sequence ID" value="XM_003115288.2"/>
</dbReference>
<dbReference type="InParanoid" id="E3LK44"/>
<evidence type="ECO:0000313" key="2">
    <source>
        <dbReference type="EMBL" id="EFO99823.1"/>
    </source>
</evidence>
<feature type="transmembrane region" description="Helical" evidence="1">
    <location>
        <begin position="6"/>
        <end position="32"/>
    </location>
</feature>
<dbReference type="AlphaFoldDB" id="E3LK44"/>
<dbReference type="PANTHER" id="PTHR22943">
    <property type="entry name" value="7-TRANSMEMBRANE DOMAIN RECEPTOR C.ELEGANS"/>
    <property type="match status" value="1"/>
</dbReference>
<proteinExistence type="predicted"/>
<feature type="transmembrane region" description="Helical" evidence="1">
    <location>
        <begin position="245"/>
        <end position="264"/>
    </location>
</feature>
<reference evidence="2" key="1">
    <citation type="submission" date="2007-07" db="EMBL/GenBank/DDBJ databases">
        <title>PCAP assembly of the Caenorhabditis remanei genome.</title>
        <authorList>
            <consortium name="The Caenorhabditis remanei Sequencing Consortium"/>
            <person name="Wilson R.K."/>
        </authorList>
    </citation>
    <scope>NUCLEOTIDE SEQUENCE [LARGE SCALE GENOMIC DNA]</scope>
    <source>
        <strain evidence="2">PB4641</strain>
    </source>
</reference>
<gene>
    <name evidence="2" type="primary">Cre-str-236</name>
    <name evidence="2" type="ORF">CRE_18769</name>
</gene>
<feature type="transmembrane region" description="Helical" evidence="1">
    <location>
        <begin position="44"/>
        <end position="62"/>
    </location>
</feature>
<keyword evidence="1" id="KW-0472">Membrane</keyword>
<organism evidence="3">
    <name type="scientific">Caenorhabditis remanei</name>
    <name type="common">Caenorhabditis vulgaris</name>
    <dbReference type="NCBI Taxonomy" id="31234"/>
    <lineage>
        <taxon>Eukaryota</taxon>
        <taxon>Metazoa</taxon>
        <taxon>Ecdysozoa</taxon>
        <taxon>Nematoda</taxon>
        <taxon>Chromadorea</taxon>
        <taxon>Rhabditida</taxon>
        <taxon>Rhabditina</taxon>
        <taxon>Rhabditomorpha</taxon>
        <taxon>Rhabditoidea</taxon>
        <taxon>Rhabditidae</taxon>
        <taxon>Peloderinae</taxon>
        <taxon>Caenorhabditis</taxon>
    </lineage>
</organism>
<accession>E3LK44</accession>
<dbReference type="KEGG" id="crq:GCK72_019016"/>
<dbReference type="eggNOG" id="ENOG502TFPH">
    <property type="taxonomic scope" value="Eukaryota"/>
</dbReference>
<evidence type="ECO:0000256" key="1">
    <source>
        <dbReference type="SAM" id="Phobius"/>
    </source>
</evidence>
<feature type="transmembrane region" description="Helical" evidence="1">
    <location>
        <begin position="134"/>
        <end position="154"/>
    </location>
</feature>
<dbReference type="OrthoDB" id="5854352at2759"/>
<feature type="transmembrane region" description="Helical" evidence="1">
    <location>
        <begin position="284"/>
        <end position="308"/>
    </location>
</feature>
<dbReference type="GO" id="GO:0038022">
    <property type="term" value="F:G protein-coupled olfactory receptor activity"/>
    <property type="evidence" value="ECO:0007669"/>
    <property type="project" value="TreeGrafter"/>
</dbReference>
<dbReference type="InterPro" id="IPR019428">
    <property type="entry name" value="7TM_GPCR_serpentine_rcpt_Str"/>
</dbReference>
<dbReference type="SUPFAM" id="SSF81321">
    <property type="entry name" value="Family A G protein-coupled receptor-like"/>
    <property type="match status" value="1"/>
</dbReference>
<keyword evidence="1" id="KW-1133">Transmembrane helix</keyword>
<dbReference type="GO" id="GO:0005886">
    <property type="term" value="C:plasma membrane"/>
    <property type="evidence" value="ECO:0007669"/>
    <property type="project" value="TreeGrafter"/>
</dbReference>
<feature type="transmembrane region" description="Helical" evidence="1">
    <location>
        <begin position="197"/>
        <end position="224"/>
    </location>
</feature>
<keyword evidence="3" id="KW-1185">Reference proteome</keyword>
<dbReference type="CTD" id="9838833"/>
<dbReference type="GeneID" id="9838833"/>
<dbReference type="EMBL" id="DS268410">
    <property type="protein sequence ID" value="EFO99823.1"/>
    <property type="molecule type" value="Genomic_DNA"/>
</dbReference>
<dbReference type="Proteomes" id="UP000008281">
    <property type="component" value="Unassembled WGS sequence"/>
</dbReference>
<feature type="transmembrane region" description="Helical" evidence="1">
    <location>
        <begin position="87"/>
        <end position="113"/>
    </location>
</feature>
<name>E3LK44_CAERE</name>
<dbReference type="OMA" id="MVISSEN"/>
<dbReference type="PANTHER" id="PTHR22943:SF65">
    <property type="entry name" value="SEVEN TM RECEPTOR"/>
    <property type="match status" value="1"/>
</dbReference>
<sequence length="384" mass="43757">MDNLIFIQSLTQKVCAILSFISNSLLIQLVLYRSPDGVGMYKYLMVYISAFELVYAFLGLIVQPEFYSYSSVILVIARTDRFGLPVWIIRVINTLFCNMFGISMAMFTIHFIYRYCVIIGSPMIRMDSAFKVCIWFLSPILYGFVWGIFLVGTLGPSESTNIVLGERFLPFRHITIDQITYVGPNYYTRDLNGTETLNLIVCGGMAGLTIMVTISFATISMFAYKCYKGVGNLLHESQHSEGYKILQSQLLNMLVVQVTIPFVLMHGPASFMFTGPILHFGNEIAGGLFCIAVAVYPVLDPLPTMFMVQHYRQVLKEMIKKKTKWMVGDEHIFDEIECNFSDSMVISSENGVSTLLFKREIGKYRFRSSICVIFTRIFLFCLRN</sequence>
<protein>
    <submittedName>
        <fullName evidence="2">CRE-STR-236 protein</fullName>
    </submittedName>
</protein>
<dbReference type="Pfam" id="PF10326">
    <property type="entry name" value="7TM_GPCR_Str"/>
    <property type="match status" value="1"/>
</dbReference>
<keyword evidence="1" id="KW-0812">Transmembrane</keyword>